<gene>
    <name evidence="2" type="ORF">C6568_08550</name>
</gene>
<dbReference type="InterPro" id="IPR050248">
    <property type="entry name" value="Polysacc_deacetylase_ArnD"/>
</dbReference>
<evidence type="ECO:0000259" key="1">
    <source>
        <dbReference type="PROSITE" id="PS51677"/>
    </source>
</evidence>
<dbReference type="AlphaFoldDB" id="A0A2R3QCB6"/>
<proteinExistence type="predicted"/>
<dbReference type="RefSeq" id="WP_106683740.1">
    <property type="nucleotide sequence ID" value="NZ_CP027667.1"/>
</dbReference>
<accession>A0A2R3QCB6</accession>
<reference evidence="2 3" key="1">
    <citation type="submission" date="2018-03" db="EMBL/GenBank/DDBJ databases">
        <title>Genome sequencing of Melaminivora sp.</title>
        <authorList>
            <person name="Kim S.-J."/>
            <person name="Heo J."/>
            <person name="Ahn J.-H."/>
            <person name="Kwon S.-W."/>
        </authorList>
    </citation>
    <scope>NUCLEOTIDE SEQUENCE [LARGE SCALE GENOMIC DNA]</scope>
    <source>
        <strain evidence="2 3">SC2-9</strain>
    </source>
</reference>
<name>A0A2R3QCB6_9BURK</name>
<dbReference type="Gene3D" id="3.20.20.370">
    <property type="entry name" value="Glycoside hydrolase/deacetylase"/>
    <property type="match status" value="1"/>
</dbReference>
<dbReference type="OrthoDB" id="276604at2"/>
<dbReference type="PANTHER" id="PTHR10587:SF137">
    <property type="entry name" value="4-DEOXY-4-FORMAMIDO-L-ARABINOSE-PHOSPHOUNDECAPRENOL DEFORMYLASE ARND-RELATED"/>
    <property type="match status" value="1"/>
</dbReference>
<dbReference type="InterPro" id="IPR002509">
    <property type="entry name" value="NODB_dom"/>
</dbReference>
<dbReference type="Pfam" id="PF01522">
    <property type="entry name" value="Polysacc_deac_1"/>
    <property type="match status" value="1"/>
</dbReference>
<dbReference type="KEGG" id="mela:C6568_08550"/>
<organism evidence="2 3">
    <name type="scientific">Melaminivora suipulveris</name>
    <dbReference type="NCBI Taxonomy" id="2109913"/>
    <lineage>
        <taxon>Bacteria</taxon>
        <taxon>Pseudomonadati</taxon>
        <taxon>Pseudomonadota</taxon>
        <taxon>Betaproteobacteria</taxon>
        <taxon>Burkholderiales</taxon>
        <taxon>Comamonadaceae</taxon>
        <taxon>Melaminivora</taxon>
    </lineage>
</organism>
<dbReference type="InterPro" id="IPR011330">
    <property type="entry name" value="Glyco_hydro/deAcase_b/a-brl"/>
</dbReference>
<sequence length="270" mass="28810">MARAWKPAPLVTASAAVHGAAILGAALEPALWPWSAAAVAANHALLTTVGLLPRSRGLGDNITRLPVRAPAVGPGRVALTIDDGPDPEVTPRVLDLLDELGLVASFFLIGHRAQRHPALCHAIVARGHRVENHGHSHSHAFSLFGPARMRADIMQAQSAITDASGQEPRFFRPTAGLRNPFLDPVLARLDLRLASWTRRAYDTREPQAPRVLQRLCRNLADGDILLLHDGHAARMADGAPVVLAVLPPLAARLAQQGLATITLDQAFPPA</sequence>
<dbReference type="PROSITE" id="PS51677">
    <property type="entry name" value="NODB"/>
    <property type="match status" value="1"/>
</dbReference>
<feature type="domain" description="NodB homology" evidence="1">
    <location>
        <begin position="75"/>
        <end position="261"/>
    </location>
</feature>
<dbReference type="GO" id="GO:0016810">
    <property type="term" value="F:hydrolase activity, acting on carbon-nitrogen (but not peptide) bonds"/>
    <property type="evidence" value="ECO:0007669"/>
    <property type="project" value="InterPro"/>
</dbReference>
<dbReference type="PANTHER" id="PTHR10587">
    <property type="entry name" value="GLYCOSYL TRANSFERASE-RELATED"/>
    <property type="match status" value="1"/>
</dbReference>
<dbReference type="Proteomes" id="UP000237925">
    <property type="component" value="Chromosome"/>
</dbReference>
<evidence type="ECO:0000313" key="3">
    <source>
        <dbReference type="Proteomes" id="UP000237925"/>
    </source>
</evidence>
<dbReference type="EMBL" id="CP027667">
    <property type="protein sequence ID" value="AVO49307.1"/>
    <property type="molecule type" value="Genomic_DNA"/>
</dbReference>
<dbReference type="SUPFAM" id="SSF88713">
    <property type="entry name" value="Glycoside hydrolase/deacetylase"/>
    <property type="match status" value="1"/>
</dbReference>
<evidence type="ECO:0000313" key="2">
    <source>
        <dbReference type="EMBL" id="AVO49307.1"/>
    </source>
</evidence>
<dbReference type="GO" id="GO:0005975">
    <property type="term" value="P:carbohydrate metabolic process"/>
    <property type="evidence" value="ECO:0007669"/>
    <property type="project" value="InterPro"/>
</dbReference>
<protein>
    <submittedName>
        <fullName evidence="2">Polysaccharide deacetylase family protein</fullName>
    </submittedName>
</protein>
<keyword evidence="3" id="KW-1185">Reference proteome</keyword>